<dbReference type="InterPro" id="IPR001763">
    <property type="entry name" value="Rhodanese-like_dom"/>
</dbReference>
<dbReference type="GO" id="GO:0046872">
    <property type="term" value="F:metal ion binding"/>
    <property type="evidence" value="ECO:0007669"/>
    <property type="project" value="UniProtKB-KW"/>
</dbReference>
<dbReference type="CDD" id="cd07724">
    <property type="entry name" value="POD-like_MBL-fold"/>
    <property type="match status" value="1"/>
</dbReference>
<dbReference type="InterPro" id="IPR044528">
    <property type="entry name" value="POD-like_MBL-fold"/>
</dbReference>
<dbReference type="KEGG" id="grs:C7S20_12840"/>
<dbReference type="SMART" id="SM00849">
    <property type="entry name" value="Lactamase_B"/>
    <property type="match status" value="1"/>
</dbReference>
<evidence type="ECO:0000313" key="3">
    <source>
        <dbReference type="EMBL" id="AVR46069.1"/>
    </source>
</evidence>
<dbReference type="RefSeq" id="WP_107012843.1">
    <property type="nucleotide sequence ID" value="NZ_CP028136.1"/>
</dbReference>
<dbReference type="InterPro" id="IPR001279">
    <property type="entry name" value="Metallo-B-lactamas"/>
</dbReference>
<dbReference type="Proteomes" id="UP000241507">
    <property type="component" value="Chromosome"/>
</dbReference>
<dbReference type="GO" id="GO:0016787">
    <property type="term" value="F:hydrolase activity"/>
    <property type="evidence" value="ECO:0007669"/>
    <property type="project" value="UniProtKB-KW"/>
</dbReference>
<evidence type="ECO:0000256" key="1">
    <source>
        <dbReference type="ARBA" id="ARBA00022723"/>
    </source>
</evidence>
<dbReference type="EMBL" id="CP028136">
    <property type="protein sequence ID" value="AVR46069.1"/>
    <property type="molecule type" value="Genomic_DNA"/>
</dbReference>
<dbReference type="GO" id="GO:0050313">
    <property type="term" value="F:sulfur dioxygenase activity"/>
    <property type="evidence" value="ECO:0007669"/>
    <property type="project" value="InterPro"/>
</dbReference>
<evidence type="ECO:0000313" key="4">
    <source>
        <dbReference type="Proteomes" id="UP000241507"/>
    </source>
</evidence>
<keyword evidence="4" id="KW-1185">Reference proteome</keyword>
<dbReference type="PROSITE" id="PS50206">
    <property type="entry name" value="RHODANESE_3"/>
    <property type="match status" value="2"/>
</dbReference>
<keyword evidence="3" id="KW-0378">Hydrolase</keyword>
<dbReference type="InterPro" id="IPR051682">
    <property type="entry name" value="Mito_Persulfide_Diox"/>
</dbReference>
<dbReference type="OrthoDB" id="9784009at2"/>
<dbReference type="Pfam" id="PF00753">
    <property type="entry name" value="Lactamase_B"/>
    <property type="match status" value="1"/>
</dbReference>
<protein>
    <submittedName>
        <fullName evidence="3">MBL fold metallo-hydrolase</fullName>
    </submittedName>
</protein>
<feature type="domain" description="Rhodanese" evidence="2">
    <location>
        <begin position="363"/>
        <end position="442"/>
    </location>
</feature>
<dbReference type="InterPro" id="IPR036866">
    <property type="entry name" value="RibonucZ/Hydroxyglut_hydro"/>
</dbReference>
<dbReference type="Gene3D" id="3.40.250.10">
    <property type="entry name" value="Rhodanese-like domain"/>
    <property type="match status" value="2"/>
</dbReference>
<name>A0A2R3Z737_9FLAO</name>
<dbReference type="PANTHER" id="PTHR43084">
    <property type="entry name" value="PERSULFIDE DIOXYGENASE ETHE1"/>
    <property type="match status" value="1"/>
</dbReference>
<proteinExistence type="predicted"/>
<dbReference type="Gene3D" id="3.60.15.10">
    <property type="entry name" value="Ribonuclease Z/Hydroxyacylglutathione hydrolase-like"/>
    <property type="match status" value="1"/>
</dbReference>
<dbReference type="SUPFAM" id="SSF52821">
    <property type="entry name" value="Rhodanese/Cell cycle control phosphatase"/>
    <property type="match status" value="2"/>
</dbReference>
<organism evidence="3 4">
    <name type="scientific">Christiangramia fulva</name>
    <dbReference type="NCBI Taxonomy" id="2126553"/>
    <lineage>
        <taxon>Bacteria</taxon>
        <taxon>Pseudomonadati</taxon>
        <taxon>Bacteroidota</taxon>
        <taxon>Flavobacteriia</taxon>
        <taxon>Flavobacteriales</taxon>
        <taxon>Flavobacteriaceae</taxon>
        <taxon>Christiangramia</taxon>
    </lineage>
</organism>
<dbReference type="GO" id="GO:0006749">
    <property type="term" value="P:glutathione metabolic process"/>
    <property type="evidence" value="ECO:0007669"/>
    <property type="project" value="InterPro"/>
</dbReference>
<sequence>MTIKQFKDAPLAHYSYAIVSEGKMALVDPSRNPVQYYRYAEEQNAKIVAVFETHPHADFVSSHLQIRQETGATIYVSKLLGADYEHQAFDEGQFTEMGKVRFSALNTPGHSPDSITIVAKDGDETALFTGDTLFIGNVGRPDLRENAGNMRAKRVELAKEMYNTMKTKFNDLPDDALVYPAHGAGSLCGKNMSDASSSTLGNERQGNWAFKEQTEEEFVEEILKDQPFIPSYFGFNVDVNKTGPENVQRTKWANDLLLNVNSVEKDILVVDTRDGKAYKKAHLPNSINIMARTEDDKYETWLGAIIEPKEQFYLVVESIDKLEEILERTAKIGYEKQIKAVITLGAEVSAKSDQLDVEEFKKNKDDYTIVDIRNNSELAEGKIFDSAIGIPLNELRDRVDEVPADKPIVVHCAGGYRSSAGASILENHCKNTKVYDLGEAIKDFQ</sequence>
<keyword evidence="1" id="KW-0479">Metal-binding</keyword>
<dbReference type="AlphaFoldDB" id="A0A2R3Z737"/>
<gene>
    <name evidence="3" type="ORF">C7S20_12840</name>
</gene>
<dbReference type="Pfam" id="PF00581">
    <property type="entry name" value="Rhodanese"/>
    <property type="match status" value="2"/>
</dbReference>
<accession>A0A2R3Z737</accession>
<dbReference type="InterPro" id="IPR036873">
    <property type="entry name" value="Rhodanese-like_dom_sf"/>
</dbReference>
<dbReference type="GO" id="GO:0070813">
    <property type="term" value="P:hydrogen sulfide metabolic process"/>
    <property type="evidence" value="ECO:0007669"/>
    <property type="project" value="TreeGrafter"/>
</dbReference>
<feature type="domain" description="Rhodanese" evidence="2">
    <location>
        <begin position="263"/>
        <end position="289"/>
    </location>
</feature>
<dbReference type="SUPFAM" id="SSF56281">
    <property type="entry name" value="Metallo-hydrolase/oxidoreductase"/>
    <property type="match status" value="1"/>
</dbReference>
<dbReference type="SMART" id="SM00450">
    <property type="entry name" value="RHOD"/>
    <property type="match status" value="1"/>
</dbReference>
<evidence type="ECO:0000259" key="2">
    <source>
        <dbReference type="PROSITE" id="PS50206"/>
    </source>
</evidence>
<reference evidence="4" key="1">
    <citation type="submission" date="2018-03" db="EMBL/GenBank/DDBJ databases">
        <title>Gramella fulva sp. nov., isolated from a dry surface of tidal flat.</title>
        <authorList>
            <person name="Hwang S.H."/>
            <person name="Hwang W.M."/>
            <person name="Kang K."/>
            <person name="Ahn T.-Y."/>
        </authorList>
    </citation>
    <scope>NUCLEOTIDE SEQUENCE [LARGE SCALE GENOMIC DNA]</scope>
    <source>
        <strain evidence="4">SH35</strain>
    </source>
</reference>
<dbReference type="PANTHER" id="PTHR43084:SF1">
    <property type="entry name" value="PERSULFIDE DIOXYGENASE ETHE1, MITOCHONDRIAL"/>
    <property type="match status" value="1"/>
</dbReference>